<evidence type="ECO:0000256" key="2">
    <source>
        <dbReference type="ARBA" id="ARBA00022475"/>
    </source>
</evidence>
<dbReference type="AlphaFoldDB" id="A0A1H8SHB0"/>
<dbReference type="RefSeq" id="WP_092662363.1">
    <property type="nucleotide sequence ID" value="NZ_FOCX01000019.1"/>
</dbReference>
<keyword evidence="8" id="KW-1185">Reference proteome</keyword>
<proteinExistence type="predicted"/>
<keyword evidence="4 6" id="KW-1133">Transmembrane helix</keyword>
<keyword evidence="2" id="KW-1003">Cell membrane</keyword>
<name>A0A1H8SHB0_9EURY</name>
<dbReference type="EMBL" id="FOCX01000019">
    <property type="protein sequence ID" value="SEO77734.1"/>
    <property type="molecule type" value="Genomic_DNA"/>
</dbReference>
<evidence type="ECO:0000256" key="3">
    <source>
        <dbReference type="ARBA" id="ARBA00022692"/>
    </source>
</evidence>
<dbReference type="PANTHER" id="PTHR30213">
    <property type="entry name" value="INNER MEMBRANE PROTEIN YHJD"/>
    <property type="match status" value="1"/>
</dbReference>
<feature type="transmembrane region" description="Helical" evidence="6">
    <location>
        <begin position="230"/>
        <end position="261"/>
    </location>
</feature>
<dbReference type="GO" id="GO:0005886">
    <property type="term" value="C:plasma membrane"/>
    <property type="evidence" value="ECO:0007669"/>
    <property type="project" value="UniProtKB-SubCell"/>
</dbReference>
<gene>
    <name evidence="7" type="ORF">SAMN05216388_101920</name>
</gene>
<evidence type="ECO:0000256" key="6">
    <source>
        <dbReference type="SAM" id="Phobius"/>
    </source>
</evidence>
<evidence type="ECO:0000313" key="7">
    <source>
        <dbReference type="EMBL" id="SEO77734.1"/>
    </source>
</evidence>
<feature type="transmembrane region" description="Helical" evidence="6">
    <location>
        <begin position="202"/>
        <end position="224"/>
    </location>
</feature>
<keyword evidence="5 6" id="KW-0472">Membrane</keyword>
<feature type="transmembrane region" description="Helical" evidence="6">
    <location>
        <begin position="34"/>
        <end position="57"/>
    </location>
</feature>
<comment type="subcellular location">
    <subcellularLocation>
        <location evidence="1">Cell membrane</location>
        <topology evidence="1">Multi-pass membrane protein</topology>
    </subcellularLocation>
</comment>
<reference evidence="8" key="1">
    <citation type="submission" date="2016-10" db="EMBL/GenBank/DDBJ databases">
        <authorList>
            <person name="Varghese N."/>
            <person name="Submissions S."/>
        </authorList>
    </citation>
    <scope>NUCLEOTIDE SEQUENCE [LARGE SCALE GENOMIC DNA]</scope>
    <source>
        <strain evidence="8">IBRC-M 10043</strain>
    </source>
</reference>
<keyword evidence="3 6" id="KW-0812">Transmembrane</keyword>
<evidence type="ECO:0000256" key="5">
    <source>
        <dbReference type="ARBA" id="ARBA00023136"/>
    </source>
</evidence>
<feature type="transmembrane region" description="Helical" evidence="6">
    <location>
        <begin position="137"/>
        <end position="160"/>
    </location>
</feature>
<dbReference type="Proteomes" id="UP000198775">
    <property type="component" value="Unassembled WGS sequence"/>
</dbReference>
<dbReference type="PIRSF" id="PIRSF035875">
    <property type="entry name" value="RNase_BN"/>
    <property type="match status" value="1"/>
</dbReference>
<dbReference type="OrthoDB" id="204872at2157"/>
<evidence type="ECO:0000256" key="1">
    <source>
        <dbReference type="ARBA" id="ARBA00004651"/>
    </source>
</evidence>
<dbReference type="PANTHER" id="PTHR30213:SF0">
    <property type="entry name" value="UPF0761 MEMBRANE PROTEIN YIHY"/>
    <property type="match status" value="1"/>
</dbReference>
<feature type="transmembrane region" description="Helical" evidence="6">
    <location>
        <begin position="166"/>
        <end position="190"/>
    </location>
</feature>
<organism evidence="7 8">
    <name type="scientific">Halorientalis persicus</name>
    <dbReference type="NCBI Taxonomy" id="1367881"/>
    <lineage>
        <taxon>Archaea</taxon>
        <taxon>Methanobacteriati</taxon>
        <taxon>Methanobacteriota</taxon>
        <taxon>Stenosarchaea group</taxon>
        <taxon>Halobacteria</taxon>
        <taxon>Halobacteriales</taxon>
        <taxon>Haloarculaceae</taxon>
        <taxon>Halorientalis</taxon>
    </lineage>
</organism>
<evidence type="ECO:0000313" key="8">
    <source>
        <dbReference type="Proteomes" id="UP000198775"/>
    </source>
</evidence>
<evidence type="ECO:0000256" key="4">
    <source>
        <dbReference type="ARBA" id="ARBA00022989"/>
    </source>
</evidence>
<dbReference type="Pfam" id="PF03631">
    <property type="entry name" value="Virul_fac_BrkB"/>
    <property type="match status" value="1"/>
</dbReference>
<protein>
    <submittedName>
        <fullName evidence="7">Membrane protein</fullName>
    </submittedName>
</protein>
<accession>A0A1H8SHB0</accession>
<dbReference type="InterPro" id="IPR017039">
    <property type="entry name" value="Virul_fac_BrkB"/>
</dbReference>
<sequence length="283" mass="30283">MSIAWPKPVDDATTLVRDIVAEFRERDVPFMAGSLAYSAFVSLLPFMLLVVLAVSWIGGEELVAVVLSLTRRYLSPAGQNVVFDALTHASGRFGLSVLGFLALSWGALTLFRRLDTAFAQLYGTDGRGSLRKQLTDALIVIAAMAGAMIAMLFAGLVFAMVPQIPFLGVLNVLFLIAALSAAFYPVYYVFPDVDIAPLEAVPGVIVSVVGWTLLQLLFQVYISISSTAELYGVLGGVLLLITWLYFASLIFLLGGVANVVLAGRSPPKAELAYEGTGRDGRPG</sequence>
<feature type="transmembrane region" description="Helical" evidence="6">
    <location>
        <begin position="93"/>
        <end position="111"/>
    </location>
</feature>